<organism evidence="1 2">
    <name type="scientific">Aedes aegypti</name>
    <name type="common">Yellowfever mosquito</name>
    <name type="synonym">Culex aegypti</name>
    <dbReference type="NCBI Taxonomy" id="7159"/>
    <lineage>
        <taxon>Eukaryota</taxon>
        <taxon>Metazoa</taxon>
        <taxon>Ecdysozoa</taxon>
        <taxon>Arthropoda</taxon>
        <taxon>Hexapoda</taxon>
        <taxon>Insecta</taxon>
        <taxon>Pterygota</taxon>
        <taxon>Neoptera</taxon>
        <taxon>Endopterygota</taxon>
        <taxon>Diptera</taxon>
        <taxon>Nematocera</taxon>
        <taxon>Culicoidea</taxon>
        <taxon>Culicidae</taxon>
        <taxon>Culicinae</taxon>
        <taxon>Aedini</taxon>
        <taxon>Aedes</taxon>
        <taxon>Stegomyia</taxon>
    </lineage>
</organism>
<dbReference type="OrthoDB" id="7762512at2759"/>
<name>A0A6I8U5T0_AEDAE</name>
<evidence type="ECO:0000313" key="1">
    <source>
        <dbReference type="EnsemblMetazoa" id="AAEL025366-PA"/>
    </source>
</evidence>
<dbReference type="AlphaFoldDB" id="A0A6I8U5T0"/>
<sequence length="168" mass="18683">MSTIACECHLWQPQPVACCGDFLCPLPPVGSVPHPCNGSGKSRVNAMRQLFERKIEVTENQRSLKGNNSAGCKSAPILRGNNQRRSIEERDVPKTTEQINVAIPDSTRFYRSHTKVVSIPNGVKIITTILAEDNLLAEDGCGTVYETLIYPESEIIRQFEKDIKRTKA</sequence>
<accession>A0A6I8U5T0</accession>
<reference evidence="1" key="2">
    <citation type="submission" date="2020-05" db="UniProtKB">
        <authorList>
            <consortium name="EnsemblMetazoa"/>
        </authorList>
    </citation>
    <scope>IDENTIFICATION</scope>
    <source>
        <strain evidence="1">LVP_AGWG</strain>
    </source>
</reference>
<reference evidence="1 2" key="1">
    <citation type="submission" date="2017-06" db="EMBL/GenBank/DDBJ databases">
        <title>Aedes aegypti genome working group (AGWG) sequencing and assembly.</title>
        <authorList>
            <consortium name="Aedes aegypti Genome Working Group (AGWG)"/>
            <person name="Matthews B.J."/>
        </authorList>
    </citation>
    <scope>NUCLEOTIDE SEQUENCE [LARGE SCALE GENOMIC DNA]</scope>
    <source>
        <strain evidence="1 2">LVP_AGWG</strain>
    </source>
</reference>
<keyword evidence="2" id="KW-1185">Reference proteome</keyword>
<dbReference type="EnsemblMetazoa" id="AAEL025366-RA">
    <property type="protein sequence ID" value="AAEL025366-PA"/>
    <property type="gene ID" value="AAEL025366"/>
</dbReference>
<dbReference type="Proteomes" id="UP000008820">
    <property type="component" value="Chromosome 3"/>
</dbReference>
<dbReference type="InParanoid" id="A0A6I8U5T0"/>
<gene>
    <name evidence="1" type="primary">110679536</name>
</gene>
<evidence type="ECO:0000313" key="2">
    <source>
        <dbReference type="Proteomes" id="UP000008820"/>
    </source>
</evidence>
<proteinExistence type="predicted"/>
<protein>
    <submittedName>
        <fullName evidence="1">Uncharacterized protein</fullName>
    </submittedName>
</protein>